<feature type="region of interest" description="Disordered" evidence="4">
    <location>
        <begin position="701"/>
        <end position="751"/>
    </location>
</feature>
<keyword evidence="2 3" id="KW-0802">TPR repeat</keyword>
<feature type="region of interest" description="Disordered" evidence="4">
    <location>
        <begin position="42"/>
        <end position="77"/>
    </location>
</feature>
<feature type="repeat" description="TPR" evidence="3">
    <location>
        <begin position="946"/>
        <end position="979"/>
    </location>
</feature>
<feature type="compositionally biased region" description="Low complexity" evidence="4">
    <location>
        <begin position="584"/>
        <end position="609"/>
    </location>
</feature>
<protein>
    <recommendedName>
        <fullName evidence="7">Kinesin light chain</fullName>
    </recommendedName>
</protein>
<feature type="compositionally biased region" description="Low complexity" evidence="4">
    <location>
        <begin position="168"/>
        <end position="181"/>
    </location>
</feature>
<dbReference type="Pfam" id="PF13424">
    <property type="entry name" value="TPR_12"/>
    <property type="match status" value="3"/>
</dbReference>
<dbReference type="Gene3D" id="1.25.40.10">
    <property type="entry name" value="Tetratricopeptide repeat domain"/>
    <property type="match status" value="4"/>
</dbReference>
<keyword evidence="1" id="KW-0677">Repeat</keyword>
<feature type="compositionally biased region" description="Low complexity" evidence="4">
    <location>
        <begin position="57"/>
        <end position="70"/>
    </location>
</feature>
<evidence type="ECO:0000256" key="4">
    <source>
        <dbReference type="SAM" id="MobiDB-lite"/>
    </source>
</evidence>
<feature type="region of interest" description="Disordered" evidence="4">
    <location>
        <begin position="575"/>
        <end position="689"/>
    </location>
</feature>
<evidence type="ECO:0000256" key="3">
    <source>
        <dbReference type="PROSITE-ProRule" id="PRU00339"/>
    </source>
</evidence>
<dbReference type="InterPro" id="IPR019734">
    <property type="entry name" value="TPR_rpt"/>
</dbReference>
<feature type="repeat" description="TPR" evidence="3">
    <location>
        <begin position="1036"/>
        <end position="1069"/>
    </location>
</feature>
<proteinExistence type="predicted"/>
<reference evidence="5" key="1">
    <citation type="submission" date="2023-08" db="EMBL/GenBank/DDBJ databases">
        <authorList>
            <person name="Audoor S."/>
            <person name="Bilcke G."/>
        </authorList>
    </citation>
    <scope>NUCLEOTIDE SEQUENCE</scope>
</reference>
<organism evidence="5 6">
    <name type="scientific">Cylindrotheca closterium</name>
    <dbReference type="NCBI Taxonomy" id="2856"/>
    <lineage>
        <taxon>Eukaryota</taxon>
        <taxon>Sar</taxon>
        <taxon>Stramenopiles</taxon>
        <taxon>Ochrophyta</taxon>
        <taxon>Bacillariophyta</taxon>
        <taxon>Bacillariophyceae</taxon>
        <taxon>Bacillariophycidae</taxon>
        <taxon>Bacillariales</taxon>
        <taxon>Bacillariaceae</taxon>
        <taxon>Cylindrotheca</taxon>
    </lineage>
</organism>
<evidence type="ECO:0000256" key="2">
    <source>
        <dbReference type="ARBA" id="ARBA00022803"/>
    </source>
</evidence>
<evidence type="ECO:0000313" key="5">
    <source>
        <dbReference type="EMBL" id="CAJ1952312.1"/>
    </source>
</evidence>
<dbReference type="InterPro" id="IPR011990">
    <property type="entry name" value="TPR-like_helical_dom_sf"/>
</dbReference>
<name>A0AAD2FT53_9STRA</name>
<feature type="compositionally biased region" description="Polar residues" evidence="4">
    <location>
        <begin position="282"/>
        <end position="307"/>
    </location>
</feature>
<comment type="caution">
    <text evidence="5">The sequence shown here is derived from an EMBL/GenBank/DDBJ whole genome shotgun (WGS) entry which is preliminary data.</text>
</comment>
<dbReference type="EMBL" id="CAKOGP040001803">
    <property type="protein sequence ID" value="CAJ1952312.1"/>
    <property type="molecule type" value="Genomic_DNA"/>
</dbReference>
<accession>A0AAD2FT53</accession>
<dbReference type="Proteomes" id="UP001295423">
    <property type="component" value="Unassembled WGS sequence"/>
</dbReference>
<feature type="region of interest" description="Disordered" evidence="4">
    <location>
        <begin position="213"/>
        <end position="242"/>
    </location>
</feature>
<dbReference type="SUPFAM" id="SSF48452">
    <property type="entry name" value="TPR-like"/>
    <property type="match status" value="3"/>
</dbReference>
<evidence type="ECO:0000256" key="1">
    <source>
        <dbReference type="ARBA" id="ARBA00022737"/>
    </source>
</evidence>
<keyword evidence="6" id="KW-1185">Reference proteome</keyword>
<dbReference type="PANTHER" id="PTHR45641:SF19">
    <property type="entry name" value="NEPHROCYSTIN-3"/>
    <property type="match status" value="1"/>
</dbReference>
<feature type="compositionally biased region" description="Polar residues" evidence="4">
    <location>
        <begin position="649"/>
        <end position="662"/>
    </location>
</feature>
<sequence length="1188" mass="130386">MICRTDPRVKLENERKQKARYQYSDKNFEDPSKTCLVIPGINNHKRPLKQPNARAVSSQSSTASDNSNSDYWSGNASGPYTNERKLLLNNSNQTTTDWYGDDKSVESAQPTTERFNLGEVNPPPDMSPDLLQLPKPTDRSHQARRQQHAYQGETEPAGSRGQEAGPGAAQSQTQTRTRTSAGKPSIPVRNFSGDGDGDDSVFDGVIEVGRSKKAGQSVISGLTSASPNRFSPQQPQRPQNYRTNGYAAEARERRELMQHNLTEISQEDAASRQQPPSPIHPMNNNNNDGNTSVAPSLGTNSNSTPSFRKSAPVNVDDSSFADPTANVQGIHATAMEHVLRGEYDVALEAFQQVLQVYLTKHGKSHALTASAYHNLGTVHSKRAALQTGEEQQHSKEQALLCFQAAARSARDAPDLGPTHPNVAVSLVRIGFLLLQTQQYKNAGVTFMEALRIRKAHYGHNHSLVANLYNNLGVCHMHSQEFEKGRDLLQQALDIQRILLQQEPSNAAMLELADTLCNIGGLCLEWVRQHGSNPRHMTDAERSFAEALQIRAGTLGQGHGLTAQVRALYEMAKSNHLPPRADPVRAPTPSSASQSSRSPSGRSTRSTATAKHANVGPPINANHANMGPPNTANHPNMGPPKRAPPRQAYPQYSTPIVASNTVAPKTPVRGQPLKFSADTPTGRSTRTADLSPWSRAAKDAFDPFKEGSESNDEEEFRRQQQAEFGASPFDGMPTSSKIAEPPKIARASNDSEMSIDEELDLIETEESCLLQSDSSGQSTTLISFAETAADQADSTLKQNDRSALLNTTKALLDGGNGAVPPTVTTNAKATPRELGLAPLRGNWPGGNNNRITPAVLENPAKHLGTVYNCAVNFMRRQKYMEALHLFEIIEEIQREWNSEVHEHVASSVYNLGICHLKMHSYYKAMQSFEETTRIRHTIQGRNSPFVAASLVKVGVCLLQLKRLEDALWIFREALSVRETNLGGGHPLTAKVKNNIGCAHVEMHQFELARDVFESALEAQQAHFLKNPNDGPTLFAIATTLQNLGSLHQKQGETEYAIRALNEALQVKEKVLGPDHTAVLGTIDAIAETWLDSGNSAMSLKFYKEHMDRLTSSHGTLEEASTLFKVSRVHLKRRDVVSQQKALQMAVRVLQSDPSTMGSDGRFALEKRIQQDMKAAIARSPDRGQNRSWV</sequence>
<dbReference type="SMART" id="SM00028">
    <property type="entry name" value="TPR"/>
    <property type="match status" value="7"/>
</dbReference>
<dbReference type="AlphaFoldDB" id="A0AAD2FT53"/>
<feature type="compositionally biased region" description="Polar residues" evidence="4">
    <location>
        <begin position="217"/>
        <end position="242"/>
    </location>
</feature>
<feature type="region of interest" description="Disordered" evidence="4">
    <location>
        <begin position="264"/>
        <end position="312"/>
    </location>
</feature>
<feature type="repeat" description="TPR" evidence="3">
    <location>
        <begin position="988"/>
        <end position="1021"/>
    </location>
</feature>
<feature type="compositionally biased region" description="Polar residues" evidence="4">
    <location>
        <begin position="677"/>
        <end position="687"/>
    </location>
</feature>
<evidence type="ECO:0008006" key="7">
    <source>
        <dbReference type="Google" id="ProtNLM"/>
    </source>
</evidence>
<evidence type="ECO:0000313" key="6">
    <source>
        <dbReference type="Proteomes" id="UP001295423"/>
    </source>
</evidence>
<dbReference type="PROSITE" id="PS50005">
    <property type="entry name" value="TPR"/>
    <property type="match status" value="3"/>
</dbReference>
<dbReference type="PANTHER" id="PTHR45641">
    <property type="entry name" value="TETRATRICOPEPTIDE REPEAT PROTEIN (AFU_ORTHOLOGUE AFUA_6G03870)"/>
    <property type="match status" value="1"/>
</dbReference>
<gene>
    <name evidence="5" type="ORF">CYCCA115_LOCUS13489</name>
</gene>
<feature type="region of interest" description="Disordered" evidence="4">
    <location>
        <begin position="93"/>
        <end position="198"/>
    </location>
</feature>